<dbReference type="GO" id="GO:0016151">
    <property type="term" value="F:nickel cation binding"/>
    <property type="evidence" value="ECO:0007669"/>
    <property type="project" value="InterPro"/>
</dbReference>
<dbReference type="InterPro" id="IPR014029">
    <property type="entry name" value="NADH_UbQ_OxRdtase_49kDa_CS"/>
</dbReference>
<organism evidence="12 13">
    <name type="scientific">Collinsella aerofaciens</name>
    <dbReference type="NCBI Taxonomy" id="74426"/>
    <lineage>
        <taxon>Bacteria</taxon>
        <taxon>Bacillati</taxon>
        <taxon>Actinomycetota</taxon>
        <taxon>Coriobacteriia</taxon>
        <taxon>Coriobacteriales</taxon>
        <taxon>Coriobacteriaceae</taxon>
        <taxon>Collinsella</taxon>
    </lineage>
</organism>
<keyword evidence="8" id="KW-0520">NAD</keyword>
<keyword evidence="5" id="KW-0560">Oxidoreductase</keyword>
<dbReference type="Gene3D" id="3.30.460.80">
    <property type="entry name" value="NADH:ubiquinone oxidoreductase, 30kDa subunit"/>
    <property type="match status" value="1"/>
</dbReference>
<name>A0A174BCX9_9ACTN</name>
<dbReference type="PROSITE" id="PS00535">
    <property type="entry name" value="COMPLEX1_49K"/>
    <property type="match status" value="1"/>
</dbReference>
<dbReference type="AlphaFoldDB" id="A0A174BCX9"/>
<dbReference type="Pfam" id="PF00329">
    <property type="entry name" value="Complex1_30kDa"/>
    <property type="match status" value="1"/>
</dbReference>
<dbReference type="GO" id="GO:0051287">
    <property type="term" value="F:NAD binding"/>
    <property type="evidence" value="ECO:0007669"/>
    <property type="project" value="InterPro"/>
</dbReference>
<keyword evidence="9" id="KW-0533">Nickel</keyword>
<proteinExistence type="inferred from homology"/>
<dbReference type="Pfam" id="PF00346">
    <property type="entry name" value="Complex1_49kDa"/>
    <property type="match status" value="1"/>
</dbReference>
<dbReference type="SUPFAM" id="SSF143243">
    <property type="entry name" value="Nqo5-like"/>
    <property type="match status" value="1"/>
</dbReference>
<evidence type="ECO:0000259" key="11">
    <source>
        <dbReference type="Pfam" id="PF00346"/>
    </source>
</evidence>
<protein>
    <submittedName>
        <fullName evidence="12">Hydrogenase-3 component E</fullName>
    </submittedName>
</protein>
<accession>A0A174BCX9</accession>
<evidence type="ECO:0000256" key="2">
    <source>
        <dbReference type="ARBA" id="ARBA00005769"/>
    </source>
</evidence>
<comment type="cofactor">
    <cofactor evidence="9">
        <name>Fe cation</name>
        <dbReference type="ChEBI" id="CHEBI:24875"/>
    </cofactor>
</comment>
<evidence type="ECO:0000256" key="7">
    <source>
        <dbReference type="ARBA" id="ARBA00023014"/>
    </source>
</evidence>
<evidence type="ECO:0000259" key="10">
    <source>
        <dbReference type="Pfam" id="PF00329"/>
    </source>
</evidence>
<dbReference type="InterPro" id="IPR001135">
    <property type="entry name" value="NADH_Q_OxRdtase_suD"/>
</dbReference>
<feature type="binding site" evidence="9">
    <location>
        <position position="543"/>
    </location>
    <ligand>
        <name>Fe cation</name>
        <dbReference type="ChEBI" id="CHEBI:24875"/>
    </ligand>
</feature>
<feature type="binding site" evidence="9">
    <location>
        <position position="227"/>
    </location>
    <ligand>
        <name>Mg(2+)</name>
        <dbReference type="ChEBI" id="CHEBI:18420"/>
    </ligand>
</feature>
<dbReference type="GO" id="GO:0016651">
    <property type="term" value="F:oxidoreductase activity, acting on NAD(P)H"/>
    <property type="evidence" value="ECO:0007669"/>
    <property type="project" value="InterPro"/>
</dbReference>
<dbReference type="GO" id="GO:0051539">
    <property type="term" value="F:4 iron, 4 sulfur cluster binding"/>
    <property type="evidence" value="ECO:0007669"/>
    <property type="project" value="UniProtKB-KW"/>
</dbReference>
<keyword evidence="6 9" id="KW-0408">Iron</keyword>
<keyword evidence="7" id="KW-0411">Iron-sulfur</keyword>
<dbReference type="InterPro" id="IPR037232">
    <property type="entry name" value="NADH_quin_OxRdtase_su_C/D-like"/>
</dbReference>
<feature type="domain" description="NADH-quinone oxidoreductase subunit D" evidence="11">
    <location>
        <begin position="302"/>
        <end position="476"/>
    </location>
</feature>
<evidence type="ECO:0000256" key="3">
    <source>
        <dbReference type="ARBA" id="ARBA00022485"/>
    </source>
</evidence>
<keyword evidence="9" id="KW-0460">Magnesium</keyword>
<dbReference type="FunFam" id="1.10.645.10:FF:000004">
    <property type="entry name" value="Hydrogenase 3, large subunit"/>
    <property type="match status" value="1"/>
</dbReference>
<dbReference type="Pfam" id="PF00374">
    <property type="entry name" value="NiFeSe_Hases"/>
    <property type="match status" value="1"/>
</dbReference>
<feature type="binding site" evidence="9">
    <location>
        <position position="540"/>
    </location>
    <ligand>
        <name>Ni(2+)</name>
        <dbReference type="ChEBI" id="CHEBI:49786"/>
    </ligand>
</feature>
<comment type="cofactor">
    <cofactor evidence="9">
        <name>Ni(2+)</name>
        <dbReference type="ChEBI" id="CHEBI:49786"/>
    </cofactor>
</comment>
<evidence type="ECO:0000256" key="4">
    <source>
        <dbReference type="ARBA" id="ARBA00022723"/>
    </source>
</evidence>
<keyword evidence="4 9" id="KW-0479">Metal-binding</keyword>
<evidence type="ECO:0000313" key="13">
    <source>
        <dbReference type="Proteomes" id="UP000095468"/>
    </source>
</evidence>
<dbReference type="InterPro" id="IPR052197">
    <property type="entry name" value="ComplexI_49kDa-like"/>
</dbReference>
<comment type="cofactor">
    <cofactor evidence="1">
        <name>[4Fe-4S] cluster</name>
        <dbReference type="ChEBI" id="CHEBI:49883"/>
    </cofactor>
</comment>
<dbReference type="EMBL" id="CYYP01000006">
    <property type="protein sequence ID" value="CUN98861.1"/>
    <property type="molecule type" value="Genomic_DNA"/>
</dbReference>
<feature type="domain" description="NADH:ubiquinone oxidoreductase 30kDa subunit" evidence="10">
    <location>
        <begin position="41"/>
        <end position="157"/>
    </location>
</feature>
<evidence type="ECO:0000256" key="9">
    <source>
        <dbReference type="PIRSR" id="PIRSR601501-1"/>
    </source>
</evidence>
<dbReference type="GO" id="GO:0008137">
    <property type="term" value="F:NADH dehydrogenase (ubiquinone) activity"/>
    <property type="evidence" value="ECO:0007669"/>
    <property type="project" value="InterPro"/>
</dbReference>
<evidence type="ECO:0000256" key="1">
    <source>
        <dbReference type="ARBA" id="ARBA00001966"/>
    </source>
</evidence>
<feature type="binding site" evidence="9">
    <location>
        <position position="250"/>
    </location>
    <ligand>
        <name>Ni(2+)</name>
        <dbReference type="ChEBI" id="CHEBI:49786"/>
    </ligand>
</feature>
<dbReference type="PANTHER" id="PTHR43485:SF1">
    <property type="entry name" value="FORMATE HYDROGENLYASE SUBUNIT 5-RELATED"/>
    <property type="match status" value="1"/>
</dbReference>
<sequence>MIETENKVYARRCESHVEALRRAVPGCIEKVEWQCEDQLTITVKQDKLPEAVHYLYYERYGWIPVIIGNDERSLCGRYAVYYVISMEGEDPGWVTVRTEVDPAKMTFPSVTPFVPACVWGERELRDMFGLIPEGLPDRRRLVLPDDWPSGLYPLRKDSMDYRFRPAPASGMENYEFLADTKGKETTLVPMGPLHITSDEPGHFRLFVEGETIVDADYRLFYVHRGMEKVAETRLNYDAVTFLADRICGICGCAHSVAYAEAVERAQGIHVPPRAQYIRAIMLEVERLHSHLLNIGLASHYTGFDSGFQQFFRVREKSMDLAEKLSGHRKTYGLNVIGGVRRDILAEQKLSTLTTIHQLRSEVQELVDVLLSTPNFIERTSGIGILDRKIARDFSPVGPLMRGSGYARDVRFDHPFDGYADPDIQKMHAATADTCDAFGRTAVRIQEVYDSIDMIETMLENCPSGPILTTDWEYTPHKYAIGATEAPRGEDVHWAMLGNNQKCYRWRAKAATYSNWPVLRYMFRGNTVGDAALIVGSLDPCYSCTDRVTVTDVAAKRDHVLDKEQFENVWRDKSPLAGEGTMAAPLDEEAL</sequence>
<dbReference type="SUPFAM" id="SSF56762">
    <property type="entry name" value="HydB/Nqo4-like"/>
    <property type="match status" value="1"/>
</dbReference>
<dbReference type="GO" id="GO:0048038">
    <property type="term" value="F:quinone binding"/>
    <property type="evidence" value="ECO:0007669"/>
    <property type="project" value="InterPro"/>
</dbReference>
<evidence type="ECO:0000313" key="12">
    <source>
        <dbReference type="EMBL" id="CUN98861.1"/>
    </source>
</evidence>
<evidence type="ECO:0000256" key="5">
    <source>
        <dbReference type="ARBA" id="ARBA00023002"/>
    </source>
</evidence>
<feature type="binding site" evidence="9">
    <location>
        <position position="250"/>
    </location>
    <ligand>
        <name>Fe cation</name>
        <dbReference type="ChEBI" id="CHEBI:24875"/>
    </ligand>
</feature>
<dbReference type="InterPro" id="IPR001268">
    <property type="entry name" value="NADH_UbQ_OxRdtase_30kDa_su"/>
</dbReference>
<dbReference type="Proteomes" id="UP000095468">
    <property type="component" value="Unassembled WGS sequence"/>
</dbReference>
<evidence type="ECO:0000256" key="8">
    <source>
        <dbReference type="ARBA" id="ARBA00023027"/>
    </source>
</evidence>
<dbReference type="RefSeq" id="WP_055286171.1">
    <property type="nucleotide sequence ID" value="NZ_CYYP01000006.1"/>
</dbReference>
<gene>
    <name evidence="12" type="primary">hycE_2</name>
    <name evidence="12" type="ORF">ERS852381_00922</name>
</gene>
<feature type="binding site" evidence="9">
    <location>
        <position position="247"/>
    </location>
    <ligand>
        <name>Ni(2+)</name>
        <dbReference type="ChEBI" id="CHEBI:49786"/>
    </ligand>
</feature>
<dbReference type="Gene3D" id="1.10.645.10">
    <property type="entry name" value="Cytochrome-c3 Hydrogenase, chain B"/>
    <property type="match status" value="1"/>
</dbReference>
<evidence type="ECO:0000256" key="6">
    <source>
        <dbReference type="ARBA" id="ARBA00023004"/>
    </source>
</evidence>
<comment type="similarity">
    <text evidence="2">Belongs to the complex I 49 kDa subunit family.</text>
</comment>
<dbReference type="InterPro" id="IPR001501">
    <property type="entry name" value="Ni-dep_hyd_lsu"/>
</dbReference>
<keyword evidence="3" id="KW-0004">4Fe-4S</keyword>
<dbReference type="PANTHER" id="PTHR43485">
    <property type="entry name" value="HYDROGENASE-4 COMPONENT G"/>
    <property type="match status" value="1"/>
</dbReference>
<reference evidence="12 13" key="1">
    <citation type="submission" date="2015-09" db="EMBL/GenBank/DDBJ databases">
        <authorList>
            <consortium name="Pathogen Informatics"/>
        </authorList>
    </citation>
    <scope>NUCLEOTIDE SEQUENCE [LARGE SCALE GENOMIC DNA]</scope>
    <source>
        <strain evidence="12 13">2789STDY5608823</strain>
    </source>
</reference>
<dbReference type="InterPro" id="IPR029014">
    <property type="entry name" value="NiFe-Hase_large"/>
</dbReference>